<dbReference type="Pfam" id="PF26632">
    <property type="entry name" value="DUF8205"/>
    <property type="match status" value="1"/>
</dbReference>
<evidence type="ECO:0000256" key="4">
    <source>
        <dbReference type="PROSITE-ProRule" id="PRU00134"/>
    </source>
</evidence>
<reference evidence="6" key="1">
    <citation type="submission" date="2023-03" db="EMBL/GenBank/DDBJ databases">
        <title>Massive genome expansion in bonnet fungi (Mycena s.s.) driven by repeated elements and novel gene families across ecological guilds.</title>
        <authorList>
            <consortium name="Lawrence Berkeley National Laboratory"/>
            <person name="Harder C.B."/>
            <person name="Miyauchi S."/>
            <person name="Viragh M."/>
            <person name="Kuo A."/>
            <person name="Thoen E."/>
            <person name="Andreopoulos B."/>
            <person name="Lu D."/>
            <person name="Skrede I."/>
            <person name="Drula E."/>
            <person name="Henrissat B."/>
            <person name="Morin E."/>
            <person name="Kohler A."/>
            <person name="Barry K."/>
            <person name="LaButti K."/>
            <person name="Morin E."/>
            <person name="Salamov A."/>
            <person name="Lipzen A."/>
            <person name="Mereny Z."/>
            <person name="Hegedus B."/>
            <person name="Baldrian P."/>
            <person name="Stursova M."/>
            <person name="Weitz H."/>
            <person name="Taylor A."/>
            <person name="Grigoriev I.V."/>
            <person name="Nagy L.G."/>
            <person name="Martin F."/>
            <person name="Kauserud H."/>
        </authorList>
    </citation>
    <scope>NUCLEOTIDE SEQUENCE</scope>
    <source>
        <strain evidence="6">CBHHK182m</strain>
    </source>
</reference>
<accession>A0AAD7NUZ4</accession>
<organism evidence="6 7">
    <name type="scientific">Mycena metata</name>
    <dbReference type="NCBI Taxonomy" id="1033252"/>
    <lineage>
        <taxon>Eukaryota</taxon>
        <taxon>Fungi</taxon>
        <taxon>Dikarya</taxon>
        <taxon>Basidiomycota</taxon>
        <taxon>Agaricomycotina</taxon>
        <taxon>Agaricomycetes</taxon>
        <taxon>Agaricomycetidae</taxon>
        <taxon>Agaricales</taxon>
        <taxon>Marasmiineae</taxon>
        <taxon>Mycenaceae</taxon>
        <taxon>Mycena</taxon>
    </lineage>
</organism>
<name>A0AAD7NUZ4_9AGAR</name>
<dbReference type="AlphaFoldDB" id="A0AAD7NUZ4"/>
<dbReference type="PROSITE" id="PS01360">
    <property type="entry name" value="ZF_MYND_1"/>
    <property type="match status" value="1"/>
</dbReference>
<sequence length="328" mass="36916">MSSPNAPPPIQFAQECFSMLAPSSKDIRNIRSNVLQAACSTCLMSEKDLGQQLRKCGKCHAVWYCSKECQTQSWPDHKPTCREGGIPKLIRTLISNEVLQDILHMCFILDFSLLHRSTFDEPLVARVDVAIEPSDIHDFAEILLGKGLEQKKLQGMLQVNRFQPATAAQLENLPQHREIWRQARDRLDSKGFRTDPVALMDIAFACGLNGIAVPVHIHSLTMEVLKNQILMGFNPMSVLMGGAATVPFTVETCIEFMNTHIRADKENQLLLRTEIRTSDIQVIRDVAANSNNVAAMVLNNKLAREKIYQGMYEELLKRRKADCEQVGQ</sequence>
<dbReference type="PROSITE" id="PS50865">
    <property type="entry name" value="ZF_MYND_2"/>
    <property type="match status" value="1"/>
</dbReference>
<dbReference type="Proteomes" id="UP001215598">
    <property type="component" value="Unassembled WGS sequence"/>
</dbReference>
<keyword evidence="2 4" id="KW-0863">Zinc-finger</keyword>
<dbReference type="EMBL" id="JARKIB010000009">
    <property type="protein sequence ID" value="KAJ7776177.1"/>
    <property type="molecule type" value="Genomic_DNA"/>
</dbReference>
<evidence type="ECO:0000256" key="1">
    <source>
        <dbReference type="ARBA" id="ARBA00022723"/>
    </source>
</evidence>
<dbReference type="GO" id="GO:0008270">
    <property type="term" value="F:zinc ion binding"/>
    <property type="evidence" value="ECO:0007669"/>
    <property type="project" value="UniProtKB-KW"/>
</dbReference>
<keyword evidence="3" id="KW-0862">Zinc</keyword>
<keyword evidence="1" id="KW-0479">Metal-binding</keyword>
<dbReference type="Pfam" id="PF01753">
    <property type="entry name" value="zf-MYND"/>
    <property type="match status" value="1"/>
</dbReference>
<evidence type="ECO:0000259" key="5">
    <source>
        <dbReference type="PROSITE" id="PS50865"/>
    </source>
</evidence>
<proteinExistence type="predicted"/>
<dbReference type="InterPro" id="IPR002893">
    <property type="entry name" value="Znf_MYND"/>
</dbReference>
<keyword evidence="7" id="KW-1185">Reference proteome</keyword>
<dbReference type="InterPro" id="IPR058518">
    <property type="entry name" value="DUF8205"/>
</dbReference>
<protein>
    <recommendedName>
        <fullName evidence="5">MYND-type domain-containing protein</fullName>
    </recommendedName>
</protein>
<evidence type="ECO:0000256" key="3">
    <source>
        <dbReference type="ARBA" id="ARBA00022833"/>
    </source>
</evidence>
<evidence type="ECO:0000256" key="2">
    <source>
        <dbReference type="ARBA" id="ARBA00022771"/>
    </source>
</evidence>
<evidence type="ECO:0000313" key="7">
    <source>
        <dbReference type="Proteomes" id="UP001215598"/>
    </source>
</evidence>
<gene>
    <name evidence="6" type="ORF">B0H16DRAFT_1505925</name>
</gene>
<dbReference type="SUPFAM" id="SSF144232">
    <property type="entry name" value="HIT/MYND zinc finger-like"/>
    <property type="match status" value="1"/>
</dbReference>
<evidence type="ECO:0000313" key="6">
    <source>
        <dbReference type="EMBL" id="KAJ7776177.1"/>
    </source>
</evidence>
<comment type="caution">
    <text evidence="6">The sequence shown here is derived from an EMBL/GenBank/DDBJ whole genome shotgun (WGS) entry which is preliminary data.</text>
</comment>
<feature type="domain" description="MYND-type" evidence="5">
    <location>
        <begin position="39"/>
        <end position="81"/>
    </location>
</feature>
<dbReference type="Gene3D" id="6.10.140.2220">
    <property type="match status" value="1"/>
</dbReference>